<reference evidence="5" key="1">
    <citation type="journal article" date="2014" name="Int. J. Syst. Evol. Microbiol.">
        <title>Complete genome sequence of Corynebacterium casei LMG S-19264T (=DSM 44701T), isolated from a smear-ripened cheese.</title>
        <authorList>
            <consortium name="US DOE Joint Genome Institute (JGI-PGF)"/>
            <person name="Walter F."/>
            <person name="Albersmeier A."/>
            <person name="Kalinowski J."/>
            <person name="Ruckert C."/>
        </authorList>
    </citation>
    <scope>NUCLEOTIDE SEQUENCE</scope>
    <source>
        <strain evidence="5">CGMCC 1.12785</strain>
    </source>
</reference>
<dbReference type="InterPro" id="IPR024185">
    <property type="entry name" value="FTHF_cligase-like_sf"/>
</dbReference>
<dbReference type="GO" id="GO:0005524">
    <property type="term" value="F:ATP binding"/>
    <property type="evidence" value="ECO:0007669"/>
    <property type="project" value="UniProtKB-KW"/>
</dbReference>
<evidence type="ECO:0000313" key="6">
    <source>
        <dbReference type="Proteomes" id="UP000616114"/>
    </source>
</evidence>
<proteinExistence type="inferred from homology"/>
<feature type="compositionally biased region" description="Low complexity" evidence="4">
    <location>
        <begin position="178"/>
        <end position="191"/>
    </location>
</feature>
<feature type="compositionally biased region" description="Low complexity" evidence="4">
    <location>
        <begin position="151"/>
        <end position="164"/>
    </location>
</feature>
<sequence>MTSLDGKAALRSRIRADRRLLDVETRRERASRLAGVLASLLPCRGLAAYAPMPHEPDIVPLLQAAHRAGVPVWLPVARGRNALRWGRWDPDELDLLAPGTGSFGIAEPAEASLNSQDLLHTVDVILIPALALSSGGLRLGQGGGYYDRSFGPQGEAPAIPPAAAGAGGPGAAATDVTASARPAAEAADEATGIGGGPDQKATAPDRARWAHGGHPGRPLLAGVVYEEEVLPADSIPAAGHDLRVHAVATPAGLRCI</sequence>
<dbReference type="SUPFAM" id="SSF100950">
    <property type="entry name" value="NagB/RpiA/CoA transferase-like"/>
    <property type="match status" value="1"/>
</dbReference>
<evidence type="ECO:0000256" key="4">
    <source>
        <dbReference type="SAM" id="MobiDB-lite"/>
    </source>
</evidence>
<dbReference type="Gene3D" id="3.40.50.10420">
    <property type="entry name" value="NagB/RpiA/CoA transferase-like"/>
    <property type="match status" value="1"/>
</dbReference>
<dbReference type="RefSeq" id="WP_188549164.1">
    <property type="nucleotide sequence ID" value="NZ_BMFY01000001.1"/>
</dbReference>
<evidence type="ECO:0000313" key="5">
    <source>
        <dbReference type="EMBL" id="GGA03824.1"/>
    </source>
</evidence>
<keyword evidence="3" id="KW-0067">ATP-binding</keyword>
<dbReference type="InterPro" id="IPR002698">
    <property type="entry name" value="FTHF_cligase"/>
</dbReference>
<name>A0A8J2TVJ3_9MICO</name>
<evidence type="ECO:0000256" key="2">
    <source>
        <dbReference type="ARBA" id="ARBA00022741"/>
    </source>
</evidence>
<evidence type="ECO:0000256" key="1">
    <source>
        <dbReference type="ARBA" id="ARBA00010638"/>
    </source>
</evidence>
<dbReference type="GO" id="GO:0030272">
    <property type="term" value="F:5-formyltetrahydrofolate cyclo-ligase activity"/>
    <property type="evidence" value="ECO:0007669"/>
    <property type="project" value="TreeGrafter"/>
</dbReference>
<dbReference type="PANTHER" id="PTHR23407:SF1">
    <property type="entry name" value="5-FORMYLTETRAHYDROFOLATE CYCLO-LIGASE"/>
    <property type="match status" value="1"/>
</dbReference>
<gene>
    <name evidence="5" type="ORF">GCM10011333_03250</name>
</gene>
<keyword evidence="2" id="KW-0547">Nucleotide-binding</keyword>
<comment type="similarity">
    <text evidence="1">Belongs to the 5-formyltetrahydrofolate cyclo-ligase family.</text>
</comment>
<organism evidence="5 6">
    <name type="scientific">Sediminivirga luteola</name>
    <dbReference type="NCBI Taxonomy" id="1774748"/>
    <lineage>
        <taxon>Bacteria</taxon>
        <taxon>Bacillati</taxon>
        <taxon>Actinomycetota</taxon>
        <taxon>Actinomycetes</taxon>
        <taxon>Micrococcales</taxon>
        <taxon>Brevibacteriaceae</taxon>
        <taxon>Sediminivirga</taxon>
    </lineage>
</organism>
<dbReference type="PANTHER" id="PTHR23407">
    <property type="entry name" value="ATPASE INHIBITOR/5-FORMYLTETRAHYDROFOLATE CYCLO-LIGASE"/>
    <property type="match status" value="1"/>
</dbReference>
<protein>
    <recommendedName>
        <fullName evidence="7">5-formyltetrahydrofolate cyclo-ligase</fullName>
    </recommendedName>
</protein>
<evidence type="ECO:0008006" key="7">
    <source>
        <dbReference type="Google" id="ProtNLM"/>
    </source>
</evidence>
<dbReference type="GO" id="GO:0009396">
    <property type="term" value="P:folic acid-containing compound biosynthetic process"/>
    <property type="evidence" value="ECO:0007669"/>
    <property type="project" value="TreeGrafter"/>
</dbReference>
<dbReference type="GO" id="GO:0035999">
    <property type="term" value="P:tetrahydrofolate interconversion"/>
    <property type="evidence" value="ECO:0007669"/>
    <property type="project" value="TreeGrafter"/>
</dbReference>
<keyword evidence="6" id="KW-1185">Reference proteome</keyword>
<dbReference type="Pfam" id="PF01812">
    <property type="entry name" value="5-FTHF_cyc-lig"/>
    <property type="match status" value="1"/>
</dbReference>
<dbReference type="InterPro" id="IPR037171">
    <property type="entry name" value="NagB/RpiA_transferase-like"/>
</dbReference>
<reference evidence="5" key="2">
    <citation type="submission" date="2020-09" db="EMBL/GenBank/DDBJ databases">
        <authorList>
            <person name="Sun Q."/>
            <person name="Zhou Y."/>
        </authorList>
    </citation>
    <scope>NUCLEOTIDE SEQUENCE</scope>
    <source>
        <strain evidence="5">CGMCC 1.12785</strain>
    </source>
</reference>
<dbReference type="AlphaFoldDB" id="A0A8J2TVJ3"/>
<dbReference type="Proteomes" id="UP000616114">
    <property type="component" value="Unassembled WGS sequence"/>
</dbReference>
<accession>A0A8J2TVJ3</accession>
<comment type="caution">
    <text evidence="5">The sequence shown here is derived from an EMBL/GenBank/DDBJ whole genome shotgun (WGS) entry which is preliminary data.</text>
</comment>
<evidence type="ECO:0000256" key="3">
    <source>
        <dbReference type="ARBA" id="ARBA00022840"/>
    </source>
</evidence>
<dbReference type="EMBL" id="BMFY01000001">
    <property type="protein sequence ID" value="GGA03824.1"/>
    <property type="molecule type" value="Genomic_DNA"/>
</dbReference>
<feature type="region of interest" description="Disordered" evidence="4">
    <location>
        <begin position="151"/>
        <end position="214"/>
    </location>
</feature>